<name>A0A0R2L2Q6_9LACO</name>
<evidence type="ECO:0000256" key="2">
    <source>
        <dbReference type="SAM" id="Phobius"/>
    </source>
</evidence>
<keyword evidence="2" id="KW-0472">Membrane</keyword>
<gene>
    <name evidence="4" type="ORF">IV55_GL000631</name>
    <name evidence="3" type="ORF">LSI01_13890</name>
</gene>
<feature type="region of interest" description="Disordered" evidence="1">
    <location>
        <begin position="1"/>
        <end position="30"/>
    </location>
</feature>
<keyword evidence="2" id="KW-1133">Transmembrane helix</keyword>
<keyword evidence="5" id="KW-1185">Reference proteome</keyword>
<accession>A0A0R2L2Q6</accession>
<dbReference type="AlphaFoldDB" id="A0A0R2L2Q6"/>
<evidence type="ECO:0000256" key="1">
    <source>
        <dbReference type="SAM" id="MobiDB-lite"/>
    </source>
</evidence>
<sequence length="66" mass="7451">MNKKINDPLNDDINKRLNDERDQLPKKPVKEKRSKTMIVLGVLMFVVLAASIVNILASLLATLLHL</sequence>
<reference evidence="3 6" key="2">
    <citation type="submission" date="2019-07" db="EMBL/GenBank/DDBJ databases">
        <title>Whole genome shotgun sequence of Lactobacillus siliginis NBRC 101315.</title>
        <authorList>
            <person name="Hosoyama A."/>
            <person name="Uohara A."/>
            <person name="Ohji S."/>
            <person name="Ichikawa N."/>
        </authorList>
    </citation>
    <scope>NUCLEOTIDE SEQUENCE [LARGE SCALE GENOMIC DNA]</scope>
    <source>
        <strain evidence="3 6">NBRC 101315</strain>
    </source>
</reference>
<dbReference type="PATRIC" id="fig|348151.3.peg.648"/>
<dbReference type="EMBL" id="BJUD01000031">
    <property type="protein sequence ID" value="GEK29078.1"/>
    <property type="molecule type" value="Genomic_DNA"/>
</dbReference>
<evidence type="ECO:0000313" key="5">
    <source>
        <dbReference type="Proteomes" id="UP000051139"/>
    </source>
</evidence>
<proteinExistence type="predicted"/>
<evidence type="ECO:0000313" key="6">
    <source>
        <dbReference type="Proteomes" id="UP000321429"/>
    </source>
</evidence>
<comment type="caution">
    <text evidence="4">The sequence shown here is derived from an EMBL/GenBank/DDBJ whole genome shotgun (WGS) entry which is preliminary data.</text>
</comment>
<protein>
    <submittedName>
        <fullName evidence="4">Uncharacterized protein</fullName>
    </submittedName>
</protein>
<feature type="transmembrane region" description="Helical" evidence="2">
    <location>
        <begin position="37"/>
        <end position="64"/>
    </location>
</feature>
<feature type="compositionally biased region" description="Basic and acidic residues" evidence="1">
    <location>
        <begin position="1"/>
        <end position="25"/>
    </location>
</feature>
<evidence type="ECO:0000313" key="3">
    <source>
        <dbReference type="EMBL" id="GEK29078.1"/>
    </source>
</evidence>
<reference evidence="4 5" key="1">
    <citation type="journal article" date="2015" name="Genome Announc.">
        <title>Expanding the biotechnology potential of lactobacilli through comparative genomics of 213 strains and associated genera.</title>
        <authorList>
            <person name="Sun Z."/>
            <person name="Harris H.M."/>
            <person name="McCann A."/>
            <person name="Guo C."/>
            <person name="Argimon S."/>
            <person name="Zhang W."/>
            <person name="Yang X."/>
            <person name="Jeffery I.B."/>
            <person name="Cooney J.C."/>
            <person name="Kagawa T.F."/>
            <person name="Liu W."/>
            <person name="Song Y."/>
            <person name="Salvetti E."/>
            <person name="Wrobel A."/>
            <person name="Rasinkangas P."/>
            <person name="Parkhill J."/>
            <person name="Rea M.C."/>
            <person name="O'Sullivan O."/>
            <person name="Ritari J."/>
            <person name="Douillard F.P."/>
            <person name="Paul Ross R."/>
            <person name="Yang R."/>
            <person name="Briner A.E."/>
            <person name="Felis G.E."/>
            <person name="de Vos W.M."/>
            <person name="Barrangou R."/>
            <person name="Klaenhammer T.R."/>
            <person name="Caufield P.W."/>
            <person name="Cui Y."/>
            <person name="Zhang H."/>
            <person name="O'Toole P.W."/>
        </authorList>
    </citation>
    <scope>NUCLEOTIDE SEQUENCE [LARGE SCALE GENOMIC DNA]</scope>
    <source>
        <strain evidence="4 5">DSM 22696</strain>
    </source>
</reference>
<evidence type="ECO:0000313" key="4">
    <source>
        <dbReference type="EMBL" id="KRN94118.1"/>
    </source>
</evidence>
<dbReference type="Proteomes" id="UP000051139">
    <property type="component" value="Unassembled WGS sequence"/>
</dbReference>
<dbReference type="Proteomes" id="UP000321429">
    <property type="component" value="Unassembled WGS sequence"/>
</dbReference>
<dbReference type="STRING" id="348151.IV55_GL000631"/>
<keyword evidence="2" id="KW-0812">Transmembrane</keyword>
<organism evidence="4 5">
    <name type="scientific">Furfurilactobacillus siliginis</name>
    <dbReference type="NCBI Taxonomy" id="348151"/>
    <lineage>
        <taxon>Bacteria</taxon>
        <taxon>Bacillati</taxon>
        <taxon>Bacillota</taxon>
        <taxon>Bacilli</taxon>
        <taxon>Lactobacillales</taxon>
        <taxon>Lactobacillaceae</taxon>
        <taxon>Furfurilactobacillus</taxon>
    </lineage>
</organism>
<dbReference type="EMBL" id="JQCB01000017">
    <property type="protein sequence ID" value="KRN94118.1"/>
    <property type="molecule type" value="Genomic_DNA"/>
</dbReference>
<dbReference type="RefSeq" id="WP_146993633.1">
    <property type="nucleotide sequence ID" value="NZ_BJUD01000031.1"/>
</dbReference>